<dbReference type="OrthoDB" id="5103at2759"/>
<feature type="domain" description="Lipid desaturase" evidence="7">
    <location>
        <begin position="1"/>
        <end position="66"/>
    </location>
</feature>
<dbReference type="Pfam" id="PF10520">
    <property type="entry name" value="Lipid_desat"/>
    <property type="match status" value="2"/>
</dbReference>
<evidence type="ECO:0000259" key="7">
    <source>
        <dbReference type="Pfam" id="PF10520"/>
    </source>
</evidence>
<sequence length="174" mass="20588">MADLWSRIYHWLIDNYGNASTPLFGDQIEEFQGHHMWPWLITKRQFANNLHIGRVVTFAVLPIDLFYDNPIIHRFAHNTKSRLPLLVVVLQDLGIFLSQLQHSNHYRPPYKNNYCIVSRIWNKFLDNQEVVKALEKHLFLKLRVQPRTWSDEPSSEWTHEESQTISQLAPNSSI</sequence>
<dbReference type="UniPathway" id="UPA00199"/>
<feature type="domain" description="Lipid desaturase" evidence="7">
    <location>
        <begin position="72"/>
        <end position="149"/>
    </location>
</feature>
<protein>
    <submittedName>
        <fullName evidence="8">B domain of TMEM189, localization domain containing protein</fullName>
    </submittedName>
</protein>
<comment type="caution">
    <text evidence="8">The sequence shown here is derived from an EMBL/GenBank/DDBJ whole genome shotgun (WGS) entry which is preliminary data.</text>
</comment>
<keyword evidence="3" id="KW-0812">Transmembrane</keyword>
<keyword evidence="4" id="KW-1133">Transmembrane helix</keyword>
<keyword evidence="5" id="KW-0472">Membrane</keyword>
<proteinExistence type="inferred from homology"/>
<dbReference type="Proteomes" id="UP000237105">
    <property type="component" value="Unassembled WGS sequence"/>
</dbReference>
<accession>A0A2P5BRV2</accession>
<dbReference type="GO" id="GO:0016020">
    <property type="term" value="C:membrane"/>
    <property type="evidence" value="ECO:0007669"/>
    <property type="project" value="UniProtKB-SubCell"/>
</dbReference>
<dbReference type="AlphaFoldDB" id="A0A2P5BRV2"/>
<feature type="region of interest" description="Disordered" evidence="6">
    <location>
        <begin position="150"/>
        <end position="174"/>
    </location>
</feature>
<reference evidence="9" key="1">
    <citation type="submission" date="2016-06" db="EMBL/GenBank/DDBJ databases">
        <title>Parallel loss of symbiosis genes in relatives of nitrogen-fixing non-legume Parasponia.</title>
        <authorList>
            <person name="Van Velzen R."/>
            <person name="Holmer R."/>
            <person name="Bu F."/>
            <person name="Rutten L."/>
            <person name="Van Zeijl A."/>
            <person name="Liu W."/>
            <person name="Santuari L."/>
            <person name="Cao Q."/>
            <person name="Sharma T."/>
            <person name="Shen D."/>
            <person name="Roswanjaya Y."/>
            <person name="Wardhani T."/>
            <person name="Kalhor M.S."/>
            <person name="Jansen J."/>
            <person name="Van den Hoogen J."/>
            <person name="Gungor B."/>
            <person name="Hartog M."/>
            <person name="Hontelez J."/>
            <person name="Verver J."/>
            <person name="Yang W.-C."/>
            <person name="Schijlen E."/>
            <person name="Repin R."/>
            <person name="Schilthuizen M."/>
            <person name="Schranz E."/>
            <person name="Heidstra R."/>
            <person name="Miyata K."/>
            <person name="Fedorova E."/>
            <person name="Kohlen W."/>
            <person name="Bisseling T."/>
            <person name="Smit S."/>
            <person name="Geurts R."/>
        </authorList>
    </citation>
    <scope>NUCLEOTIDE SEQUENCE [LARGE SCALE GENOMIC DNA]</scope>
    <source>
        <strain evidence="9">cv. WU1-14</strain>
    </source>
</reference>
<evidence type="ECO:0000256" key="4">
    <source>
        <dbReference type="ARBA" id="ARBA00022989"/>
    </source>
</evidence>
<evidence type="ECO:0000256" key="1">
    <source>
        <dbReference type="ARBA" id="ARBA00004141"/>
    </source>
</evidence>
<dbReference type="EMBL" id="JXTB01000232">
    <property type="protein sequence ID" value="PON51533.1"/>
    <property type="molecule type" value="Genomic_DNA"/>
</dbReference>
<evidence type="ECO:0000256" key="5">
    <source>
        <dbReference type="ARBA" id="ARBA00023136"/>
    </source>
</evidence>
<comment type="similarity">
    <text evidence="2">Belongs to the fatty acid desaturase CarF family.</text>
</comment>
<evidence type="ECO:0000256" key="2">
    <source>
        <dbReference type="ARBA" id="ARBA00007620"/>
    </source>
</evidence>
<comment type="subcellular location">
    <subcellularLocation>
        <location evidence="1">Membrane</location>
        <topology evidence="1">Multi-pass membrane protein</topology>
    </subcellularLocation>
</comment>
<dbReference type="InterPro" id="IPR052864">
    <property type="entry name" value="Chloroplast_FAD_CarF"/>
</dbReference>
<organism evidence="8 9">
    <name type="scientific">Parasponia andersonii</name>
    <name type="common">Sponia andersonii</name>
    <dbReference type="NCBI Taxonomy" id="3476"/>
    <lineage>
        <taxon>Eukaryota</taxon>
        <taxon>Viridiplantae</taxon>
        <taxon>Streptophyta</taxon>
        <taxon>Embryophyta</taxon>
        <taxon>Tracheophyta</taxon>
        <taxon>Spermatophyta</taxon>
        <taxon>Magnoliopsida</taxon>
        <taxon>eudicotyledons</taxon>
        <taxon>Gunneridae</taxon>
        <taxon>Pentapetalae</taxon>
        <taxon>rosids</taxon>
        <taxon>fabids</taxon>
        <taxon>Rosales</taxon>
        <taxon>Cannabaceae</taxon>
        <taxon>Parasponia</taxon>
    </lineage>
</organism>
<dbReference type="PANTHER" id="PTHR48140">
    <property type="entry name" value="FATTY ACID DESATURASE 4, CHLOROPLASTIC-RELATED"/>
    <property type="match status" value="1"/>
</dbReference>
<feature type="compositionally biased region" description="Polar residues" evidence="6">
    <location>
        <begin position="163"/>
        <end position="174"/>
    </location>
</feature>
<dbReference type="STRING" id="3476.A0A2P5BRV2"/>
<keyword evidence="9" id="KW-1185">Reference proteome</keyword>
<name>A0A2P5BRV2_PARAD</name>
<dbReference type="PANTHER" id="PTHR48140:SF1">
    <property type="entry name" value="FATTY ACID DESATURASE 4, CHLOROPLASTIC-RELATED"/>
    <property type="match status" value="1"/>
</dbReference>
<gene>
    <name evidence="8" type="ORF">PanWU01x14_216150</name>
</gene>
<evidence type="ECO:0000256" key="6">
    <source>
        <dbReference type="SAM" id="MobiDB-lite"/>
    </source>
</evidence>
<evidence type="ECO:0000313" key="8">
    <source>
        <dbReference type="EMBL" id="PON51533.1"/>
    </source>
</evidence>
<dbReference type="InterPro" id="IPR019547">
    <property type="entry name" value="Lipid_desat"/>
</dbReference>
<evidence type="ECO:0000313" key="9">
    <source>
        <dbReference type="Proteomes" id="UP000237105"/>
    </source>
</evidence>
<evidence type="ECO:0000256" key="3">
    <source>
        <dbReference type="ARBA" id="ARBA00022692"/>
    </source>
</evidence>
<dbReference type="GO" id="GO:0006631">
    <property type="term" value="P:fatty acid metabolic process"/>
    <property type="evidence" value="ECO:0007669"/>
    <property type="project" value="UniProtKB-UniPathway"/>
</dbReference>